<evidence type="ECO:0000313" key="3">
    <source>
        <dbReference type="Proteomes" id="UP000275579"/>
    </source>
</evidence>
<reference evidence="2 3" key="1">
    <citation type="submission" date="2018-04" db="EMBL/GenBank/DDBJ databases">
        <title>Complete genome sequences of Streptomyces lydicus strain WYEC and characterization of antagonistic properties of biological control agents.</title>
        <authorList>
            <person name="Mariita R.M."/>
            <person name="Sello J.K."/>
        </authorList>
    </citation>
    <scope>NUCLEOTIDE SEQUENCE [LARGE SCALE GENOMIC DNA]</scope>
    <source>
        <strain evidence="2 3">WYEC 108</strain>
    </source>
</reference>
<feature type="region of interest" description="Disordered" evidence="1">
    <location>
        <begin position="35"/>
        <end position="60"/>
    </location>
</feature>
<dbReference type="Proteomes" id="UP000275579">
    <property type="component" value="Chromosome"/>
</dbReference>
<organism evidence="2 3">
    <name type="scientific">Streptomyces lydicus</name>
    <dbReference type="NCBI Taxonomy" id="47763"/>
    <lineage>
        <taxon>Bacteria</taxon>
        <taxon>Bacillati</taxon>
        <taxon>Actinomycetota</taxon>
        <taxon>Actinomycetes</taxon>
        <taxon>Kitasatosporales</taxon>
        <taxon>Streptomycetaceae</taxon>
        <taxon>Streptomyces</taxon>
    </lineage>
</organism>
<dbReference type="AlphaFoldDB" id="A0A3S9Y5K7"/>
<protein>
    <submittedName>
        <fullName evidence="2">Uncharacterized protein</fullName>
    </submittedName>
</protein>
<sequence length="60" mass="6250">MVLPVDDAGREDVGQAMVEMSANHRNADELGHCPVQGRPHPGVSRSGFSAKTLSVHLGGA</sequence>
<proteinExistence type="predicted"/>
<gene>
    <name evidence="2" type="ORF">DDE74_04345</name>
</gene>
<evidence type="ECO:0000313" key="2">
    <source>
        <dbReference type="EMBL" id="AZS70270.1"/>
    </source>
</evidence>
<accession>A0A3S9Y5K7</accession>
<evidence type="ECO:0000256" key="1">
    <source>
        <dbReference type="SAM" id="MobiDB-lite"/>
    </source>
</evidence>
<name>A0A3S9Y5K7_9ACTN</name>
<dbReference type="EMBL" id="CP029042">
    <property type="protein sequence ID" value="AZS70270.1"/>
    <property type="molecule type" value="Genomic_DNA"/>
</dbReference>